<evidence type="ECO:0000256" key="1">
    <source>
        <dbReference type="SAM" id="MobiDB-lite"/>
    </source>
</evidence>
<protein>
    <submittedName>
        <fullName evidence="2">OLC1v1020391C1</fullName>
    </submittedName>
</protein>
<feature type="compositionally biased region" description="Low complexity" evidence="1">
    <location>
        <begin position="20"/>
        <end position="42"/>
    </location>
</feature>
<feature type="region of interest" description="Disordered" evidence="1">
    <location>
        <begin position="1"/>
        <end position="42"/>
    </location>
</feature>
<dbReference type="AlphaFoldDB" id="A0AAV1EGG2"/>
<gene>
    <name evidence="2" type="ORF">OLC1_LOCUS24570</name>
</gene>
<evidence type="ECO:0000313" key="2">
    <source>
        <dbReference type="EMBL" id="CAI9118781.1"/>
    </source>
</evidence>
<feature type="compositionally biased region" description="Basic and acidic residues" evidence="1">
    <location>
        <begin position="1"/>
        <end position="10"/>
    </location>
</feature>
<keyword evidence="3" id="KW-1185">Reference proteome</keyword>
<sequence length="135" mass="14527">MEITEEEKISPSKGRSTQASEISGEKSSTSDSSSTDSETASEQEFIINVGEALQPNNTKGFFKSLFGFLGQFGGGSPSFDPFLSVLYFVRMLLPEYCSTCTIPVVVSNIPVGFPLSVSNLPGNSCHKNVKLSIFL</sequence>
<organism evidence="2 3">
    <name type="scientific">Oldenlandia corymbosa var. corymbosa</name>
    <dbReference type="NCBI Taxonomy" id="529605"/>
    <lineage>
        <taxon>Eukaryota</taxon>
        <taxon>Viridiplantae</taxon>
        <taxon>Streptophyta</taxon>
        <taxon>Embryophyta</taxon>
        <taxon>Tracheophyta</taxon>
        <taxon>Spermatophyta</taxon>
        <taxon>Magnoliopsida</taxon>
        <taxon>eudicotyledons</taxon>
        <taxon>Gunneridae</taxon>
        <taxon>Pentapetalae</taxon>
        <taxon>asterids</taxon>
        <taxon>lamiids</taxon>
        <taxon>Gentianales</taxon>
        <taxon>Rubiaceae</taxon>
        <taxon>Rubioideae</taxon>
        <taxon>Spermacoceae</taxon>
        <taxon>Hedyotis-Oldenlandia complex</taxon>
        <taxon>Oldenlandia</taxon>
    </lineage>
</organism>
<reference evidence="2" key="1">
    <citation type="submission" date="2023-03" db="EMBL/GenBank/DDBJ databases">
        <authorList>
            <person name="Julca I."/>
        </authorList>
    </citation>
    <scope>NUCLEOTIDE SEQUENCE</scope>
</reference>
<dbReference type="EMBL" id="OX459126">
    <property type="protein sequence ID" value="CAI9118781.1"/>
    <property type="molecule type" value="Genomic_DNA"/>
</dbReference>
<name>A0AAV1EGG2_OLDCO</name>
<evidence type="ECO:0000313" key="3">
    <source>
        <dbReference type="Proteomes" id="UP001161247"/>
    </source>
</evidence>
<accession>A0AAV1EGG2</accession>
<proteinExistence type="predicted"/>
<dbReference type="Proteomes" id="UP001161247">
    <property type="component" value="Chromosome 9"/>
</dbReference>